<feature type="transmembrane region" description="Helical" evidence="1">
    <location>
        <begin position="80"/>
        <end position="104"/>
    </location>
</feature>
<dbReference type="Proteomes" id="UP000284178">
    <property type="component" value="Unassembled WGS sequence"/>
</dbReference>
<feature type="transmembrane region" description="Helical" evidence="1">
    <location>
        <begin position="48"/>
        <end position="68"/>
    </location>
</feature>
<keyword evidence="1" id="KW-0812">Transmembrane</keyword>
<keyword evidence="1" id="KW-1133">Transmembrane helix</keyword>
<feature type="transmembrane region" description="Helical" evidence="1">
    <location>
        <begin position="143"/>
        <end position="163"/>
    </location>
</feature>
<feature type="transmembrane region" description="Helical" evidence="1">
    <location>
        <begin position="199"/>
        <end position="217"/>
    </location>
</feature>
<reference evidence="2 3" key="1">
    <citation type="submission" date="2018-08" db="EMBL/GenBank/DDBJ databases">
        <title>A genome reference for cultivated species of the human gut microbiota.</title>
        <authorList>
            <person name="Zou Y."/>
            <person name="Xue W."/>
            <person name="Luo G."/>
        </authorList>
    </citation>
    <scope>NUCLEOTIDE SEQUENCE [LARGE SCALE GENOMIC DNA]</scope>
    <source>
        <strain evidence="2 3">AF24-29</strain>
    </source>
</reference>
<dbReference type="EMBL" id="QRUP01000016">
    <property type="protein sequence ID" value="RGR72099.1"/>
    <property type="molecule type" value="Genomic_DNA"/>
</dbReference>
<sequence>MKKKFNWNSFIYNFVFVTMLLSVIFLVIRITMAPAEAVAEDVRVKSDYLLMLVQCILGVVAMRLPDFIEHKIQIHIPSNMLLLYAVFLYCAIYLGEVRAFYYNVPHWDTILHTFSGGMLGALGFSFVTILNKSEKIPMNLSPVFVAVFAFCFAVTLGVFWEIYEFTFDGILRLNMQKFMLENGTQLIGRAALLDTMKDLIVDCLGAFIMSFVGYLSLRYKTGFIEKLQLKWRKGAIKDNKTA</sequence>
<name>A0A412FVI9_9FIRM</name>
<dbReference type="GeneID" id="83016192"/>
<comment type="caution">
    <text evidence="2">The sequence shown here is derived from an EMBL/GenBank/DDBJ whole genome shotgun (WGS) entry which is preliminary data.</text>
</comment>
<accession>A0A412FVI9</accession>
<keyword evidence="1" id="KW-0472">Membrane</keyword>
<feature type="transmembrane region" description="Helical" evidence="1">
    <location>
        <begin position="7"/>
        <end position="28"/>
    </location>
</feature>
<feature type="transmembrane region" description="Helical" evidence="1">
    <location>
        <begin position="110"/>
        <end position="131"/>
    </location>
</feature>
<dbReference type="InterPro" id="IPR014509">
    <property type="entry name" value="YjdF-like"/>
</dbReference>
<organism evidence="2 3">
    <name type="scientific">Holdemania filiformis</name>
    <dbReference type="NCBI Taxonomy" id="61171"/>
    <lineage>
        <taxon>Bacteria</taxon>
        <taxon>Bacillati</taxon>
        <taxon>Bacillota</taxon>
        <taxon>Erysipelotrichia</taxon>
        <taxon>Erysipelotrichales</taxon>
        <taxon>Erysipelotrichaceae</taxon>
        <taxon>Holdemania</taxon>
    </lineage>
</organism>
<dbReference type="AlphaFoldDB" id="A0A412FVI9"/>
<dbReference type="RefSeq" id="WP_117895485.1">
    <property type="nucleotide sequence ID" value="NZ_CABJCV010000016.1"/>
</dbReference>
<protein>
    <submittedName>
        <fullName evidence="2">Uncharacterized protein</fullName>
    </submittedName>
</protein>
<dbReference type="Pfam" id="PF09997">
    <property type="entry name" value="DUF2238"/>
    <property type="match status" value="1"/>
</dbReference>
<keyword evidence="3" id="KW-1185">Reference proteome</keyword>
<gene>
    <name evidence="2" type="ORF">DWY25_12385</name>
</gene>
<evidence type="ECO:0000313" key="2">
    <source>
        <dbReference type="EMBL" id="RGR72099.1"/>
    </source>
</evidence>
<evidence type="ECO:0000313" key="3">
    <source>
        <dbReference type="Proteomes" id="UP000284178"/>
    </source>
</evidence>
<evidence type="ECO:0000256" key="1">
    <source>
        <dbReference type="SAM" id="Phobius"/>
    </source>
</evidence>
<proteinExistence type="predicted"/>